<evidence type="ECO:0000313" key="13">
    <source>
        <dbReference type="Proteomes" id="UP000460715"/>
    </source>
</evidence>
<evidence type="ECO:0000256" key="1">
    <source>
        <dbReference type="ARBA" id="ARBA00001946"/>
    </source>
</evidence>
<dbReference type="Pfam" id="PF01656">
    <property type="entry name" value="CbiA"/>
    <property type="match status" value="1"/>
</dbReference>
<comment type="similarity">
    <text evidence="9">Belongs to the CobB/CbiA family.</text>
</comment>
<feature type="site" description="Increases nucleophilicity of active site Cys" evidence="9">
    <location>
        <position position="450"/>
    </location>
</feature>
<gene>
    <name evidence="9" type="primary">cbiA</name>
    <name evidence="12" type="ORF">E0493_12380</name>
</gene>
<accession>A0A845BAD9</accession>
<dbReference type="EMBL" id="SNVJ01000009">
    <property type="protein sequence ID" value="MXP64141.1"/>
    <property type="molecule type" value="Genomic_DNA"/>
</dbReference>
<reference evidence="12 13" key="1">
    <citation type="submission" date="2019-03" db="EMBL/GenBank/DDBJ databases">
        <title>Roseomonas sp. a novel Roseomonas species isolated from Sea whip Gorgonian.</title>
        <authorList>
            <person name="Li F."/>
            <person name="Pan X."/>
            <person name="Huang S."/>
            <person name="Li Z."/>
            <person name="Meng B."/>
        </authorList>
    </citation>
    <scope>NUCLEOTIDE SEQUENCE [LARGE SCALE GENOMIC DNA]</scope>
    <source>
        <strain evidence="12 13">M0104</strain>
    </source>
</reference>
<comment type="similarity">
    <text evidence="2">Belongs to the CobB/CobQ family. CobQ subfamily.</text>
</comment>
<dbReference type="PROSITE" id="PS51274">
    <property type="entry name" value="GATASE_COBBQ"/>
    <property type="match status" value="1"/>
</dbReference>
<dbReference type="NCBIfam" id="NF002204">
    <property type="entry name" value="PRK01077.1"/>
    <property type="match status" value="1"/>
</dbReference>
<feature type="active site" description="Nucleophile" evidence="9">
    <location>
        <position position="347"/>
    </location>
</feature>
<dbReference type="InterPro" id="IPR011698">
    <property type="entry name" value="GATase_3"/>
</dbReference>
<evidence type="ECO:0000259" key="10">
    <source>
        <dbReference type="Pfam" id="PF01656"/>
    </source>
</evidence>
<dbReference type="InterPro" id="IPR004484">
    <property type="entry name" value="CbiA/CobB_synth"/>
</dbReference>
<comment type="pathway">
    <text evidence="9">Cofactor biosynthesis; adenosylcobalamin biosynthesis; cob(II)yrinate a,c-diamide from sirohydrochlorin (anaerobic route): step 10/10.</text>
</comment>
<keyword evidence="7 9" id="KW-0460">Magnesium</keyword>
<feature type="domain" description="CobQ/CobB/MinD/ParA nucleotide binding" evidence="10">
    <location>
        <begin position="14"/>
        <end position="199"/>
    </location>
</feature>
<dbReference type="PANTHER" id="PTHR43873">
    <property type="entry name" value="COBYRINATE A,C-DIAMIDE SYNTHASE"/>
    <property type="match status" value="1"/>
</dbReference>
<comment type="cofactor">
    <cofactor evidence="1 9">
        <name>Mg(2+)</name>
        <dbReference type="ChEBI" id="CHEBI:18420"/>
    </cofactor>
</comment>
<dbReference type="SUPFAM" id="SSF52317">
    <property type="entry name" value="Class I glutamine amidotransferase-like"/>
    <property type="match status" value="1"/>
</dbReference>
<dbReference type="HAMAP" id="MF_00027">
    <property type="entry name" value="CobB_CbiA"/>
    <property type="match status" value="1"/>
</dbReference>
<name>A0A845BAD9_9PROT</name>
<dbReference type="InterPro" id="IPR002586">
    <property type="entry name" value="CobQ/CobB/MinD/ParA_Nub-bd_dom"/>
</dbReference>
<keyword evidence="4 9" id="KW-0436">Ligase</keyword>
<evidence type="ECO:0000256" key="6">
    <source>
        <dbReference type="ARBA" id="ARBA00022840"/>
    </source>
</evidence>
<dbReference type="SUPFAM" id="SSF52540">
    <property type="entry name" value="P-loop containing nucleoside triphosphate hydrolases"/>
    <property type="match status" value="1"/>
</dbReference>
<dbReference type="GO" id="GO:0005524">
    <property type="term" value="F:ATP binding"/>
    <property type="evidence" value="ECO:0007669"/>
    <property type="project" value="UniProtKB-UniRule"/>
</dbReference>
<proteinExistence type="inferred from homology"/>
<dbReference type="Gene3D" id="3.40.50.300">
    <property type="entry name" value="P-loop containing nucleotide triphosphate hydrolases"/>
    <property type="match status" value="1"/>
</dbReference>
<sequence>MHGAEGGGAGRGLVIGAPRSGAGKSTVTMALLAALRRRGLRVAAAKSGPDYIDPAFHAAACGRPSPNLDSWAMPAALLDEVAADAAADRDVLLVESAMGLFDGAGPIPGRQGSAADLAARFGWPVLLVLDVSGQSQSAAAVARGFATHHPAVRVAGVVLNRVGSERHRLGAAGAIGAIGLPVLGALPRDPGIALPERHLGLVQARELGTLPALLERLADLAEAHLDLDALLSAAAGVPRQAPAPAPAPVHAPAPPALALPPPGQRIAVAEDAAFSFLYPHVVAGWRAAGATLHPFSPLADAPPPPDCDACWLPGGYPELHAGRLAAATGFLGGLRRFAERHAVHGECGGYMVLGAGLEDAEGRRHAMAGLLGHATSFAKRKMHLGYREARLLADGVLGPAGAVLRGHEFHYARVTEPGGDAPLAELADAGGQPLGPAGGRRGLVSGSFFHAIARQDR</sequence>
<comment type="function">
    <text evidence="9">Catalyzes the ATP-dependent amidation of the two carboxylate groups at positions a and c of cobyrinate, using either L-glutamine or ammonia as the nitrogen source.</text>
</comment>
<dbReference type="NCBIfam" id="TIGR00379">
    <property type="entry name" value="cobB"/>
    <property type="match status" value="1"/>
</dbReference>
<protein>
    <recommendedName>
        <fullName evidence="9">Cobyrinate a,c-diamide synthase</fullName>
        <ecNumber evidence="9">6.3.5.11</ecNumber>
    </recommendedName>
    <alternativeName>
        <fullName evidence="9">Cobyrinic acid a,c-diamide synthetase</fullName>
    </alternativeName>
</protein>
<evidence type="ECO:0000256" key="9">
    <source>
        <dbReference type="HAMAP-Rule" id="MF_00027"/>
    </source>
</evidence>
<evidence type="ECO:0000256" key="8">
    <source>
        <dbReference type="ARBA" id="ARBA00022962"/>
    </source>
</evidence>
<keyword evidence="13" id="KW-1185">Reference proteome</keyword>
<dbReference type="EC" id="6.3.5.11" evidence="9"/>
<keyword evidence="5 9" id="KW-0547">Nucleotide-binding</keyword>
<dbReference type="InterPro" id="IPR029062">
    <property type="entry name" value="Class_I_gatase-like"/>
</dbReference>
<dbReference type="GO" id="GO:0009236">
    <property type="term" value="P:cobalamin biosynthetic process"/>
    <property type="evidence" value="ECO:0007669"/>
    <property type="project" value="UniProtKB-UniRule"/>
</dbReference>
<dbReference type="RefSeq" id="WP_160937270.1">
    <property type="nucleotide sequence ID" value="NZ_SNVJ01000009.1"/>
</dbReference>
<comment type="miscellaneous">
    <text evidence="9">The a and c carboxylates of cobyrinate are activated for nucleophilic attack via formation of a phosphorylated intermediate by ATP. CbiA catalyzes first the amidation of the c-carboxylate, and then that of the a-carboxylate.</text>
</comment>
<dbReference type="OrthoDB" id="9764035at2"/>
<dbReference type="GO" id="GO:0042242">
    <property type="term" value="F:cobyrinic acid a,c-diamide synthase activity"/>
    <property type="evidence" value="ECO:0007669"/>
    <property type="project" value="UniProtKB-UniRule"/>
</dbReference>
<comment type="caution">
    <text evidence="12">The sequence shown here is derived from an EMBL/GenBank/DDBJ whole genome shotgun (WGS) entry which is preliminary data.</text>
</comment>
<feature type="domain" description="CobB/CobQ-like glutamine amidotransferase" evidence="11">
    <location>
        <begin position="265"/>
        <end position="456"/>
    </location>
</feature>
<dbReference type="InterPro" id="IPR027417">
    <property type="entry name" value="P-loop_NTPase"/>
</dbReference>
<evidence type="ECO:0000256" key="4">
    <source>
        <dbReference type="ARBA" id="ARBA00022598"/>
    </source>
</evidence>
<dbReference type="Pfam" id="PF07685">
    <property type="entry name" value="GATase_3"/>
    <property type="match status" value="1"/>
</dbReference>
<evidence type="ECO:0000259" key="11">
    <source>
        <dbReference type="Pfam" id="PF07685"/>
    </source>
</evidence>
<organism evidence="12 13">
    <name type="scientific">Teichococcus coralli</name>
    <dbReference type="NCBI Taxonomy" id="2545983"/>
    <lineage>
        <taxon>Bacteria</taxon>
        <taxon>Pseudomonadati</taxon>
        <taxon>Pseudomonadota</taxon>
        <taxon>Alphaproteobacteria</taxon>
        <taxon>Acetobacterales</taxon>
        <taxon>Roseomonadaceae</taxon>
        <taxon>Roseomonas</taxon>
    </lineage>
</organism>
<evidence type="ECO:0000256" key="2">
    <source>
        <dbReference type="ARBA" id="ARBA00006205"/>
    </source>
</evidence>
<keyword evidence="6 9" id="KW-0067">ATP-binding</keyword>
<dbReference type="AlphaFoldDB" id="A0A845BAD9"/>
<evidence type="ECO:0000256" key="7">
    <source>
        <dbReference type="ARBA" id="ARBA00022842"/>
    </source>
</evidence>
<comment type="catalytic activity">
    <reaction evidence="9">
        <text>cob(II)yrinate + 2 L-glutamine + 2 ATP + 2 H2O = cob(II)yrinate a,c diamide + 2 L-glutamate + 2 ADP + 2 phosphate + 2 H(+)</text>
        <dbReference type="Rhea" id="RHEA:26289"/>
        <dbReference type="ChEBI" id="CHEBI:15377"/>
        <dbReference type="ChEBI" id="CHEBI:15378"/>
        <dbReference type="ChEBI" id="CHEBI:29985"/>
        <dbReference type="ChEBI" id="CHEBI:30616"/>
        <dbReference type="ChEBI" id="CHEBI:43474"/>
        <dbReference type="ChEBI" id="CHEBI:58359"/>
        <dbReference type="ChEBI" id="CHEBI:58537"/>
        <dbReference type="ChEBI" id="CHEBI:58894"/>
        <dbReference type="ChEBI" id="CHEBI:456216"/>
        <dbReference type="EC" id="6.3.5.11"/>
    </reaction>
</comment>
<evidence type="ECO:0000256" key="3">
    <source>
        <dbReference type="ARBA" id="ARBA00022573"/>
    </source>
</evidence>
<evidence type="ECO:0000256" key="5">
    <source>
        <dbReference type="ARBA" id="ARBA00022741"/>
    </source>
</evidence>
<keyword evidence="8 9" id="KW-0315">Glutamine amidotransferase</keyword>
<dbReference type="UniPathway" id="UPA00148">
    <property type="reaction ID" value="UER00231"/>
</dbReference>
<keyword evidence="3 9" id="KW-0169">Cobalamin biosynthesis</keyword>
<comment type="domain">
    <text evidence="9">Comprises of two domains. The C-terminal domain contains the binding site for glutamine and catalyzes the hydrolysis of this substrate to glutamate and ammonia. The N-terminal domain is anticipated to bind ATP and cobyrinate and catalyzes the ultimate synthesis of the diamide product. The ammonia produced via the glutaminase domain is probably translocated to the adjacent domain via a molecular tunnel, where it reacts with an activated intermediate.</text>
</comment>
<evidence type="ECO:0000313" key="12">
    <source>
        <dbReference type="EMBL" id="MXP64141.1"/>
    </source>
</evidence>
<dbReference type="Proteomes" id="UP000460715">
    <property type="component" value="Unassembled WGS sequence"/>
</dbReference>
<dbReference type="PANTHER" id="PTHR43873:SF1">
    <property type="entry name" value="COBYRINATE A,C-DIAMIDE SYNTHASE"/>
    <property type="match status" value="1"/>
</dbReference>